<reference evidence="6" key="1">
    <citation type="journal article" date="2010" name="Genome Res.">
        <title>Population genomic sequencing of Coccidioides fungi reveals recent hybridization and transposon control.</title>
        <authorList>
            <person name="Neafsey D.E."/>
            <person name="Barker B.M."/>
            <person name="Sharpton T.J."/>
            <person name="Stajich J.E."/>
            <person name="Park D.J."/>
            <person name="Whiston E."/>
            <person name="Hung C.-Y."/>
            <person name="McMahan C."/>
            <person name="White J."/>
            <person name="Sykes S."/>
            <person name="Heiman D."/>
            <person name="Young S."/>
            <person name="Zeng Q."/>
            <person name="Abouelleil A."/>
            <person name="Aftuck L."/>
            <person name="Bessette D."/>
            <person name="Brown A."/>
            <person name="FitzGerald M."/>
            <person name="Lui A."/>
            <person name="Macdonald J.P."/>
            <person name="Priest M."/>
            <person name="Orbach M.J."/>
            <person name="Galgiani J.N."/>
            <person name="Kirkland T.N."/>
            <person name="Cole G.T."/>
            <person name="Birren B.W."/>
            <person name="Henn M.R."/>
            <person name="Taylor J.W."/>
            <person name="Rounsley S.D."/>
        </authorList>
    </citation>
    <scope>NUCLEOTIDE SEQUENCE [LARGE SCALE GENOMIC DNA]</scope>
    <source>
        <strain evidence="6">H538.4</strain>
    </source>
</reference>
<dbReference type="InterPro" id="IPR050342">
    <property type="entry name" value="HMGB"/>
</dbReference>
<keyword evidence="2" id="KW-0539">Nucleus</keyword>
<organism evidence="5 6">
    <name type="scientific">Coccidioides immitis H538.4</name>
    <dbReference type="NCBI Taxonomy" id="396776"/>
    <lineage>
        <taxon>Eukaryota</taxon>
        <taxon>Fungi</taxon>
        <taxon>Dikarya</taxon>
        <taxon>Ascomycota</taxon>
        <taxon>Pezizomycotina</taxon>
        <taxon>Eurotiomycetes</taxon>
        <taxon>Eurotiomycetidae</taxon>
        <taxon>Onygenales</taxon>
        <taxon>Onygenaceae</taxon>
        <taxon>Coccidioides</taxon>
    </lineage>
</organism>
<sequence>MNSILSRGGPTAIRRIGAHTVQQLTSLARNSNGIRFAPAVCKAKVVVLPFRLRNTYTTAARPKAHTGRAVASKTTKAKKPAATQAKKKRTTKTKTATGKKPQRKALTDKQKAQLENKKRKQEIKDLKLVALSPPKMLPNNSFGLVLQQVELGTVAQRTEAYRKMSESERERLREAAKSNAEANRATFEAWVKNHTPLQIKEANNARRKLRNLLDKPRSFPDIRDPRQVKRPLSAYIIFAKEQLNSAELANLTVTEKMMRIGKSWRDMTKAGQEKYHRLHADAIRQYVNEYESVYGEPPKARGHPE</sequence>
<dbReference type="OrthoDB" id="1919336at2759"/>
<feature type="compositionally biased region" description="Basic and acidic residues" evidence="3">
    <location>
        <begin position="105"/>
        <end position="119"/>
    </location>
</feature>
<dbReference type="InterPro" id="IPR036910">
    <property type="entry name" value="HMG_box_dom_sf"/>
</dbReference>
<dbReference type="GO" id="GO:0005634">
    <property type="term" value="C:nucleus"/>
    <property type="evidence" value="ECO:0007669"/>
    <property type="project" value="UniProtKB-UniRule"/>
</dbReference>
<dbReference type="InterPro" id="IPR009071">
    <property type="entry name" value="HMG_box_dom"/>
</dbReference>
<dbReference type="PANTHER" id="PTHR48112:SF22">
    <property type="entry name" value="MITOCHONDRIAL TRANSCRIPTION FACTOR A, ISOFORM B"/>
    <property type="match status" value="1"/>
</dbReference>
<evidence type="ECO:0000259" key="4">
    <source>
        <dbReference type="PROSITE" id="PS50118"/>
    </source>
</evidence>
<protein>
    <recommendedName>
        <fullName evidence="4">HMG box domain-containing protein</fullName>
    </recommendedName>
</protein>
<dbReference type="Proteomes" id="UP000054563">
    <property type="component" value="Unassembled WGS sequence"/>
</dbReference>
<dbReference type="Pfam" id="PF00505">
    <property type="entry name" value="HMG_box"/>
    <property type="match status" value="1"/>
</dbReference>
<evidence type="ECO:0000256" key="1">
    <source>
        <dbReference type="ARBA" id="ARBA00023125"/>
    </source>
</evidence>
<proteinExistence type="predicted"/>
<feature type="region of interest" description="Disordered" evidence="3">
    <location>
        <begin position="61"/>
        <end position="119"/>
    </location>
</feature>
<dbReference type="EMBL" id="DS017026">
    <property type="protein sequence ID" value="KMU90833.1"/>
    <property type="molecule type" value="Genomic_DNA"/>
</dbReference>
<dbReference type="AlphaFoldDB" id="A0A0J8UT05"/>
<dbReference type="VEuPathDB" id="FungiDB:CIHG_08637"/>
<keyword evidence="1 2" id="KW-0238">DNA-binding</keyword>
<evidence type="ECO:0000313" key="6">
    <source>
        <dbReference type="Proteomes" id="UP000054563"/>
    </source>
</evidence>
<evidence type="ECO:0000313" key="5">
    <source>
        <dbReference type="EMBL" id="KMU90833.1"/>
    </source>
</evidence>
<dbReference type="SMART" id="SM00398">
    <property type="entry name" value="HMG"/>
    <property type="match status" value="1"/>
</dbReference>
<dbReference type="GO" id="GO:0003677">
    <property type="term" value="F:DNA binding"/>
    <property type="evidence" value="ECO:0007669"/>
    <property type="project" value="UniProtKB-UniRule"/>
</dbReference>
<dbReference type="PROSITE" id="PS50118">
    <property type="entry name" value="HMG_BOX_2"/>
    <property type="match status" value="1"/>
</dbReference>
<dbReference type="eggNOG" id="ENOG502SA5X">
    <property type="taxonomic scope" value="Eukaryota"/>
</dbReference>
<name>A0A0J8UT05_COCIT</name>
<dbReference type="SUPFAM" id="SSF47095">
    <property type="entry name" value="HMG-box"/>
    <property type="match status" value="2"/>
</dbReference>
<feature type="domain" description="HMG box" evidence="4">
    <location>
        <begin position="228"/>
        <end position="294"/>
    </location>
</feature>
<evidence type="ECO:0000256" key="3">
    <source>
        <dbReference type="SAM" id="MobiDB-lite"/>
    </source>
</evidence>
<dbReference type="STRING" id="396776.A0A0J8UT05"/>
<evidence type="ECO:0000256" key="2">
    <source>
        <dbReference type="PROSITE-ProRule" id="PRU00267"/>
    </source>
</evidence>
<accession>A0A0J8UT05</accession>
<feature type="compositionally biased region" description="Basic residues" evidence="3">
    <location>
        <begin position="75"/>
        <end position="92"/>
    </location>
</feature>
<dbReference type="Gene3D" id="1.10.30.10">
    <property type="entry name" value="High mobility group box domain"/>
    <property type="match status" value="2"/>
</dbReference>
<gene>
    <name evidence="5" type="ORF">CIHG_08637</name>
</gene>
<dbReference type="PANTHER" id="PTHR48112">
    <property type="entry name" value="HIGH MOBILITY GROUP PROTEIN DSP1"/>
    <property type="match status" value="1"/>
</dbReference>
<feature type="DNA-binding region" description="HMG box" evidence="2">
    <location>
        <begin position="228"/>
        <end position="294"/>
    </location>
</feature>